<proteinExistence type="inferred from homology"/>
<accession>A0A7J6D8F0</accession>
<dbReference type="InterPro" id="IPR010342">
    <property type="entry name" value="DUF938"/>
</dbReference>
<organism evidence="3 4">
    <name type="scientific">Onychostoma macrolepis</name>
    <dbReference type="NCBI Taxonomy" id="369639"/>
    <lineage>
        <taxon>Eukaryota</taxon>
        <taxon>Metazoa</taxon>
        <taxon>Chordata</taxon>
        <taxon>Craniata</taxon>
        <taxon>Vertebrata</taxon>
        <taxon>Euteleostomi</taxon>
        <taxon>Actinopterygii</taxon>
        <taxon>Neopterygii</taxon>
        <taxon>Teleostei</taxon>
        <taxon>Ostariophysi</taxon>
        <taxon>Cypriniformes</taxon>
        <taxon>Cyprinidae</taxon>
        <taxon>Acrossocheilinae</taxon>
        <taxon>Onychostoma</taxon>
    </lineage>
</organism>
<dbReference type="Proteomes" id="UP000579812">
    <property type="component" value="Unassembled WGS sequence"/>
</dbReference>
<sequence>MNLFWAFAQFRNKCFGSPYFAAFKGTCRRMCKMLNAAAADRNKDPILAVLKSRVTSDRPLVALEISSGTGQHVIHFAKAFPNITWQPSEIEAQSISSIEAYREYHKLQNVKPPIYLDVSQSWETWAGIQPESCELIVNINMMHISPLACTRGLFNGVGKILKPQGLLLTYGPYAFNGSITPQSNVDFDHSLRYRNPEWGLRDVSLLKTLGQENGLRLEEIVDMPANNKCLLFHKDSVV</sequence>
<keyword evidence="4" id="KW-1185">Reference proteome</keyword>
<evidence type="ECO:0000313" key="3">
    <source>
        <dbReference type="EMBL" id="KAF4115567.1"/>
    </source>
</evidence>
<dbReference type="OrthoDB" id="10258744at2759"/>
<gene>
    <name evidence="3" type="ORF">G5714_003056</name>
</gene>
<protein>
    <recommendedName>
        <fullName evidence="2">Methyltransferase-like 26</fullName>
    </recommendedName>
</protein>
<evidence type="ECO:0000256" key="1">
    <source>
        <dbReference type="ARBA" id="ARBA00008308"/>
    </source>
</evidence>
<reference evidence="3 4" key="1">
    <citation type="submission" date="2020-04" db="EMBL/GenBank/DDBJ databases">
        <title>Chromosome-level genome assembly of a cyprinid fish Onychostoma macrolepis by integration of Nanopore Sequencing, Bionano and Hi-C technology.</title>
        <authorList>
            <person name="Wang D."/>
        </authorList>
    </citation>
    <scope>NUCLEOTIDE SEQUENCE [LARGE SCALE GENOMIC DNA]</scope>
    <source>
        <strain evidence="3">SWU-2019</strain>
        <tissue evidence="3">Muscle</tissue>
    </source>
</reference>
<dbReference type="InterPro" id="IPR029063">
    <property type="entry name" value="SAM-dependent_MTases_sf"/>
</dbReference>
<dbReference type="PANTHER" id="PTHR20974:SF2">
    <property type="entry name" value="METHYLTRANSFERASE-LIKE 26"/>
    <property type="match status" value="1"/>
</dbReference>
<name>A0A7J6D8F0_9TELE</name>
<dbReference type="Pfam" id="PF06080">
    <property type="entry name" value="DUF938"/>
    <property type="match status" value="1"/>
</dbReference>
<evidence type="ECO:0000313" key="4">
    <source>
        <dbReference type="Proteomes" id="UP000579812"/>
    </source>
</evidence>
<comment type="similarity">
    <text evidence="1">Belongs to the UPF0585 family.</text>
</comment>
<comment type="caution">
    <text evidence="3">The sequence shown here is derived from an EMBL/GenBank/DDBJ whole genome shotgun (WGS) entry which is preliminary data.</text>
</comment>
<dbReference type="SUPFAM" id="SSF53335">
    <property type="entry name" value="S-adenosyl-L-methionine-dependent methyltransferases"/>
    <property type="match status" value="1"/>
</dbReference>
<dbReference type="PANTHER" id="PTHR20974">
    <property type="entry name" value="UPF0585 PROTEIN CG18661"/>
    <property type="match status" value="1"/>
</dbReference>
<evidence type="ECO:0000256" key="2">
    <source>
        <dbReference type="ARBA" id="ARBA00040746"/>
    </source>
</evidence>
<dbReference type="Gene3D" id="3.40.50.150">
    <property type="entry name" value="Vaccinia Virus protein VP39"/>
    <property type="match status" value="1"/>
</dbReference>
<dbReference type="AlphaFoldDB" id="A0A7J6D8F0"/>
<dbReference type="EMBL" id="JAAMOB010000003">
    <property type="protein sequence ID" value="KAF4115567.1"/>
    <property type="molecule type" value="Genomic_DNA"/>
</dbReference>